<dbReference type="InterPro" id="IPR011042">
    <property type="entry name" value="6-blade_b-propeller_TolB-like"/>
</dbReference>
<organism evidence="2">
    <name type="scientific">marine sediment metagenome</name>
    <dbReference type="NCBI Taxonomy" id="412755"/>
    <lineage>
        <taxon>unclassified sequences</taxon>
        <taxon>metagenomes</taxon>
        <taxon>ecological metagenomes</taxon>
    </lineage>
</organism>
<evidence type="ECO:0008006" key="3">
    <source>
        <dbReference type="Google" id="ProtNLM"/>
    </source>
</evidence>
<reference evidence="2" key="1">
    <citation type="journal article" date="2014" name="Front. Microbiol.">
        <title>High frequency of phylogenetically diverse reductive dehalogenase-homologous genes in deep subseafloor sedimentary metagenomes.</title>
        <authorList>
            <person name="Kawai M."/>
            <person name="Futagami T."/>
            <person name="Toyoda A."/>
            <person name="Takaki Y."/>
            <person name="Nishi S."/>
            <person name="Hori S."/>
            <person name="Arai W."/>
            <person name="Tsubouchi T."/>
            <person name="Morono Y."/>
            <person name="Uchiyama I."/>
            <person name="Ito T."/>
            <person name="Fujiyama A."/>
            <person name="Inagaki F."/>
            <person name="Takami H."/>
        </authorList>
    </citation>
    <scope>NUCLEOTIDE SEQUENCE</scope>
    <source>
        <strain evidence="2">Expedition CK06-06</strain>
    </source>
</reference>
<proteinExistence type="inferred from homology"/>
<dbReference type="EMBL" id="BARS01001993">
    <property type="protein sequence ID" value="GAF79458.1"/>
    <property type="molecule type" value="Genomic_DNA"/>
</dbReference>
<gene>
    <name evidence="2" type="ORF">S01H1_03692</name>
</gene>
<sequence length="151" mass="15691">MAIGVPSVRLLALLSSAIALALAAACGADVADPSPEGKIAFTSTREGNSEVYIMSADGSGQANLTNSVADESWSDVSPNGSSIVFTSDRDGNWEVYAMDADGSGQTNLTNNPADDFSPAWSPDATRVAFVSNRDGSFELYVMNADGSDQTR</sequence>
<name>X0SEK8_9ZZZZ</name>
<comment type="caution">
    <text evidence="2">The sequence shown here is derived from an EMBL/GenBank/DDBJ whole genome shotgun (WGS) entry which is preliminary data.</text>
</comment>
<dbReference type="AlphaFoldDB" id="X0SEK8"/>
<evidence type="ECO:0000313" key="2">
    <source>
        <dbReference type="EMBL" id="GAF79458.1"/>
    </source>
</evidence>
<accession>X0SEK8</accession>
<dbReference type="Pfam" id="PF07676">
    <property type="entry name" value="PD40"/>
    <property type="match status" value="3"/>
</dbReference>
<dbReference type="PANTHER" id="PTHR36842">
    <property type="entry name" value="PROTEIN TOLB HOMOLOG"/>
    <property type="match status" value="1"/>
</dbReference>
<dbReference type="PANTHER" id="PTHR36842:SF1">
    <property type="entry name" value="PROTEIN TOLB"/>
    <property type="match status" value="1"/>
</dbReference>
<evidence type="ECO:0000256" key="1">
    <source>
        <dbReference type="ARBA" id="ARBA00009820"/>
    </source>
</evidence>
<dbReference type="Gene3D" id="2.120.10.30">
    <property type="entry name" value="TolB, C-terminal domain"/>
    <property type="match status" value="2"/>
</dbReference>
<dbReference type="InterPro" id="IPR011659">
    <property type="entry name" value="WD40"/>
</dbReference>
<comment type="similarity">
    <text evidence="1">Belongs to the TolB family.</text>
</comment>
<feature type="non-terminal residue" evidence="2">
    <location>
        <position position="151"/>
    </location>
</feature>
<protein>
    <recommendedName>
        <fullName evidence="3">DUF5050 domain-containing protein</fullName>
    </recommendedName>
</protein>
<dbReference type="SUPFAM" id="SSF82171">
    <property type="entry name" value="DPP6 N-terminal domain-like"/>
    <property type="match status" value="1"/>
</dbReference>